<dbReference type="SMART" id="SM01114">
    <property type="entry name" value="CXC"/>
    <property type="match status" value="2"/>
</dbReference>
<organism evidence="6 7">
    <name type="scientific">Tetracentron sinense</name>
    <name type="common">Spur-leaf</name>
    <dbReference type="NCBI Taxonomy" id="13715"/>
    <lineage>
        <taxon>Eukaryota</taxon>
        <taxon>Viridiplantae</taxon>
        <taxon>Streptophyta</taxon>
        <taxon>Embryophyta</taxon>
        <taxon>Tracheophyta</taxon>
        <taxon>Spermatophyta</taxon>
        <taxon>Magnoliopsida</taxon>
        <taxon>Trochodendrales</taxon>
        <taxon>Trochodendraceae</taxon>
        <taxon>Tetracentron</taxon>
    </lineage>
</organism>
<dbReference type="Proteomes" id="UP000655225">
    <property type="component" value="Unassembled WGS sequence"/>
</dbReference>
<comment type="subcellular location">
    <subcellularLocation>
        <location evidence="1">Nucleus</location>
    </subcellularLocation>
</comment>
<evidence type="ECO:0000256" key="4">
    <source>
        <dbReference type="SAM" id="MobiDB-lite"/>
    </source>
</evidence>
<dbReference type="EMBL" id="JABCRI010000004">
    <property type="protein sequence ID" value="KAF8406973.1"/>
    <property type="molecule type" value="Genomic_DNA"/>
</dbReference>
<gene>
    <name evidence="6" type="ORF">HHK36_006094</name>
</gene>
<evidence type="ECO:0000256" key="3">
    <source>
        <dbReference type="ARBA" id="ARBA00023242"/>
    </source>
</evidence>
<dbReference type="PANTHER" id="PTHR46159">
    <property type="entry name" value="PROTEIN TESMIN/TSO1-LIKE CXC 2"/>
    <property type="match status" value="1"/>
</dbReference>
<evidence type="ECO:0000313" key="7">
    <source>
        <dbReference type="Proteomes" id="UP000655225"/>
    </source>
</evidence>
<keyword evidence="3" id="KW-0539">Nucleus</keyword>
<protein>
    <recommendedName>
        <fullName evidence="5">CRC domain-containing protein</fullName>
    </recommendedName>
</protein>
<name>A0A834ZKP6_TETSI</name>
<reference evidence="6 7" key="1">
    <citation type="submission" date="2020-04" db="EMBL/GenBank/DDBJ databases">
        <title>Plant Genome Project.</title>
        <authorList>
            <person name="Zhang R.-G."/>
        </authorList>
    </citation>
    <scope>NUCLEOTIDE SEQUENCE [LARGE SCALE GENOMIC DNA]</scope>
    <source>
        <strain evidence="6">YNK0</strain>
        <tissue evidence="6">Leaf</tissue>
    </source>
</reference>
<dbReference type="InterPro" id="IPR033467">
    <property type="entry name" value="Tesmin/TSO1-like_CXC"/>
</dbReference>
<proteinExistence type="inferred from homology"/>
<comment type="caution">
    <text evidence="6">The sequence shown here is derived from an EMBL/GenBank/DDBJ whole genome shotgun (WGS) entry which is preliminary data.</text>
</comment>
<dbReference type="OrthoDB" id="6283463at2759"/>
<feature type="compositionally biased region" description="Low complexity" evidence="4">
    <location>
        <begin position="1028"/>
        <end position="1037"/>
    </location>
</feature>
<comment type="similarity">
    <text evidence="2">Belongs to the lin-54 family.</text>
</comment>
<dbReference type="PROSITE" id="PS51634">
    <property type="entry name" value="CRC"/>
    <property type="match status" value="1"/>
</dbReference>
<dbReference type="PANTHER" id="PTHR46159:SF6">
    <property type="entry name" value="OS12G0605300 PROTEIN"/>
    <property type="match status" value="1"/>
</dbReference>
<dbReference type="GO" id="GO:0003700">
    <property type="term" value="F:DNA-binding transcription factor activity"/>
    <property type="evidence" value="ECO:0007669"/>
    <property type="project" value="InterPro"/>
</dbReference>
<evidence type="ECO:0000256" key="1">
    <source>
        <dbReference type="ARBA" id="ARBA00004123"/>
    </source>
</evidence>
<feature type="region of interest" description="Disordered" evidence="4">
    <location>
        <begin position="1006"/>
        <end position="1053"/>
    </location>
</feature>
<feature type="region of interest" description="Disordered" evidence="4">
    <location>
        <begin position="13"/>
        <end position="35"/>
    </location>
</feature>
<accession>A0A834ZKP6</accession>
<feature type="compositionally biased region" description="Polar residues" evidence="4">
    <location>
        <begin position="1006"/>
        <end position="1015"/>
    </location>
</feature>
<dbReference type="OMA" id="YCAESCA"/>
<dbReference type="InterPro" id="IPR044522">
    <property type="entry name" value="TSO1-like"/>
</dbReference>
<dbReference type="GO" id="GO:0005634">
    <property type="term" value="C:nucleus"/>
    <property type="evidence" value="ECO:0007669"/>
    <property type="project" value="UniProtKB-SubCell"/>
</dbReference>
<evidence type="ECO:0000259" key="5">
    <source>
        <dbReference type="PROSITE" id="PS51634"/>
    </source>
</evidence>
<dbReference type="Pfam" id="PF03638">
    <property type="entry name" value="TCR"/>
    <property type="match status" value="1"/>
</dbReference>
<feature type="domain" description="CRC" evidence="5">
    <location>
        <begin position="656"/>
        <end position="780"/>
    </location>
</feature>
<keyword evidence="7" id="KW-1185">Reference proteome</keyword>
<sequence length="1053" mass="116583">MDVISASLHLHDEKLEEHQLDHQPNFEKTSESSRANDHADFRRTEVQNLFAAVKIELPRFNGDDPAAWDSPVFRYLSNLSPFEPVKVVCTSQRFSELNFPPPPPVFMSPRINQQQETSFLKRNQYPRSSGSGFSLRDDRAKILTEGSDVYGTYHTQSTIGLIPCTQRKCDSKGSVQVQSCSSSGCIDDYLSDPMEVDYVNSADSANLCLKQVSNAPQALQSGCTSSNETITKLDYNGEDIRKDIETEVAASLTSLEQAEEDLLWKSLFHIKPVETKNMQSDGERASNECPNVISEKVNDLVESHLSLDFGSGTQHCNSLVAQVATESSALVSKKKEHDHADFDKTTCTFSTKLCHYRSQDVEFQNAGGQQNEWDCTPQLLPESLQFIQSYGDSDENLGAISSGSVENRMSFDLEEASLHRGVRRRCLQFEAAVTHRNTDGNILGSWNTANIINNSRLPASPTDLEILDSSHVDSSATSSNRQPVNLSQPMTTWLLIHPAKAPQTCADIVDGSVQNSGNSPITAPIPSGIGLHLNGVANSVSMGSTESIKLPEKEYLSLEAEKSMSVMTSHLPGDSKSTHSVVGNFSATTNDDQQESQVIVEESSATFQSSHSVTHLNKSLPLKLVYHHITRYDKTKSASKISDRFEEFNQLNPPKKRQVCIFILLVCYCDCFAAGVHCAEPCTCQACLNKPEYDDIVIGARQQVESRNPLAFAPKIVQRVTESPATSRENGNRMTPSSTMHKRGCNCKKSMCLKKYCECYQVYNFVTGLVSVIMCVVISVFQLILTHFSACFVLKASVGCSYGCRCEGCKNIFGVKGEMVYKSTDDERWEDTSDEKLDMVETRSDFSHPKQCLLHNHKPLTPSIQCSKYDSRDRHLQTSKEILDVDSYDQELDCSKAESLDQFLPRWDGLSGIDHVTPLSHPPSRATASSDARNGKKILEAQSCHGSSHLSSVSSLHWRSSPITPMPRFGGSKFPQELDSDSGLYKILEDDTPEILNYTSTPIKAVKVSSQNQKRVSPPHGRLHDLRSSSSPGLRSGYKFILQADPKGSSSDK</sequence>
<evidence type="ECO:0000256" key="2">
    <source>
        <dbReference type="ARBA" id="ARBA00007267"/>
    </source>
</evidence>
<dbReference type="AlphaFoldDB" id="A0A834ZKP6"/>
<evidence type="ECO:0000313" key="6">
    <source>
        <dbReference type="EMBL" id="KAF8406973.1"/>
    </source>
</evidence>
<dbReference type="InterPro" id="IPR005172">
    <property type="entry name" value="CRC"/>
</dbReference>